<dbReference type="Pfam" id="PF00857">
    <property type="entry name" value="Isochorismatase"/>
    <property type="match status" value="1"/>
</dbReference>
<evidence type="ECO:0000259" key="2">
    <source>
        <dbReference type="Pfam" id="PF00857"/>
    </source>
</evidence>
<dbReference type="InterPro" id="IPR050272">
    <property type="entry name" value="Isochorismatase-like_hydrls"/>
</dbReference>
<evidence type="ECO:0000256" key="1">
    <source>
        <dbReference type="ARBA" id="ARBA00022801"/>
    </source>
</evidence>
<protein>
    <submittedName>
        <fullName evidence="3">Cysteine hydrolase</fullName>
    </submittedName>
</protein>
<dbReference type="GO" id="GO:0016787">
    <property type="term" value="F:hydrolase activity"/>
    <property type="evidence" value="ECO:0007669"/>
    <property type="project" value="UniProtKB-KW"/>
</dbReference>
<dbReference type="Proteomes" id="UP001374803">
    <property type="component" value="Chromosome"/>
</dbReference>
<evidence type="ECO:0000313" key="4">
    <source>
        <dbReference type="Proteomes" id="UP001374803"/>
    </source>
</evidence>
<evidence type="ECO:0000313" key="3">
    <source>
        <dbReference type="EMBL" id="WXB06135.1"/>
    </source>
</evidence>
<name>A0ABZ2LAB2_9BACT</name>
<reference evidence="3" key="1">
    <citation type="submission" date="2021-12" db="EMBL/GenBank/DDBJ databases">
        <title>Discovery of the Pendulisporaceae a myxobacterial family with distinct sporulation behavior and unique specialized metabolism.</title>
        <authorList>
            <person name="Garcia R."/>
            <person name="Popoff A."/>
            <person name="Bader C.D."/>
            <person name="Loehr J."/>
            <person name="Walesch S."/>
            <person name="Walt C."/>
            <person name="Boldt J."/>
            <person name="Bunk B."/>
            <person name="Haeckl F.J.F.P.J."/>
            <person name="Gunesch A.P."/>
            <person name="Birkelbach J."/>
            <person name="Nuebel U."/>
            <person name="Pietschmann T."/>
            <person name="Bach T."/>
            <person name="Mueller R."/>
        </authorList>
    </citation>
    <scope>NUCLEOTIDE SEQUENCE</scope>
    <source>
        <strain evidence="3">MSr11367</strain>
    </source>
</reference>
<dbReference type="SUPFAM" id="SSF52499">
    <property type="entry name" value="Isochorismatase-like hydrolases"/>
    <property type="match status" value="1"/>
</dbReference>
<dbReference type="CDD" id="cd00431">
    <property type="entry name" value="cysteine_hydrolases"/>
    <property type="match status" value="1"/>
</dbReference>
<keyword evidence="4" id="KW-1185">Reference proteome</keyword>
<keyword evidence="1 3" id="KW-0378">Hydrolase</keyword>
<proteinExistence type="predicted"/>
<organism evidence="3 4">
    <name type="scientific">Pendulispora rubella</name>
    <dbReference type="NCBI Taxonomy" id="2741070"/>
    <lineage>
        <taxon>Bacteria</taxon>
        <taxon>Pseudomonadati</taxon>
        <taxon>Myxococcota</taxon>
        <taxon>Myxococcia</taxon>
        <taxon>Myxococcales</taxon>
        <taxon>Sorangiineae</taxon>
        <taxon>Pendulisporaceae</taxon>
        <taxon>Pendulispora</taxon>
    </lineage>
</organism>
<dbReference type="RefSeq" id="WP_394835786.1">
    <property type="nucleotide sequence ID" value="NZ_CP089929.1"/>
</dbReference>
<dbReference type="Gene3D" id="3.40.50.850">
    <property type="entry name" value="Isochorismatase-like"/>
    <property type="match status" value="1"/>
</dbReference>
<dbReference type="EMBL" id="CP089983">
    <property type="protein sequence ID" value="WXB06135.1"/>
    <property type="molecule type" value="Genomic_DNA"/>
</dbReference>
<sequence length="214" mass="23831">MHEAFGLSIPHSLDDVCNPREMALLVYDMQVGIVRQVKNSKEILSGVGEVLEAARQVNMRIFYTRHLSLPRELMGSFQYRMAMRWQRVEKPELVKPWFLRDSPAFPIVPELEPRPSEAIFDKLAMSAFEGTPLTMALRDCGIRAVAIVGVALEVGIEPTVRHATDLGLIPVIVRDACGFGHEDAAQRTLASLAFGGDSIFTDITTFRQKLGLAH</sequence>
<gene>
    <name evidence="3" type="ORF">LVJ94_02510</name>
</gene>
<dbReference type="PANTHER" id="PTHR43540">
    <property type="entry name" value="PEROXYUREIDOACRYLATE/UREIDOACRYLATE AMIDOHYDROLASE-RELATED"/>
    <property type="match status" value="1"/>
</dbReference>
<dbReference type="InterPro" id="IPR000868">
    <property type="entry name" value="Isochorismatase-like_dom"/>
</dbReference>
<accession>A0ABZ2LAB2</accession>
<feature type="domain" description="Isochorismatase-like" evidence="2">
    <location>
        <begin position="23"/>
        <end position="193"/>
    </location>
</feature>
<dbReference type="InterPro" id="IPR036380">
    <property type="entry name" value="Isochorismatase-like_sf"/>
</dbReference>